<proteinExistence type="predicted"/>
<accession>A0A0F9G835</accession>
<dbReference type="EMBL" id="LAZR01029507">
    <property type="protein sequence ID" value="KKL59377.1"/>
    <property type="molecule type" value="Genomic_DNA"/>
</dbReference>
<dbReference type="AlphaFoldDB" id="A0A0F9G835"/>
<protein>
    <submittedName>
        <fullName evidence="1">Uncharacterized protein</fullName>
    </submittedName>
</protein>
<sequence>MLTRKEIQEFKTKAQADRHKVVNLDWIRAYEVLLTGLDHVDACIARSTETKELTKEE</sequence>
<evidence type="ECO:0000313" key="1">
    <source>
        <dbReference type="EMBL" id="KKL59377.1"/>
    </source>
</evidence>
<gene>
    <name evidence="1" type="ORF">LCGC14_2215960</name>
</gene>
<reference evidence="1" key="1">
    <citation type="journal article" date="2015" name="Nature">
        <title>Complex archaea that bridge the gap between prokaryotes and eukaryotes.</title>
        <authorList>
            <person name="Spang A."/>
            <person name="Saw J.H."/>
            <person name="Jorgensen S.L."/>
            <person name="Zaremba-Niedzwiedzka K."/>
            <person name="Martijn J."/>
            <person name="Lind A.E."/>
            <person name="van Eijk R."/>
            <person name="Schleper C."/>
            <person name="Guy L."/>
            <person name="Ettema T.J."/>
        </authorList>
    </citation>
    <scope>NUCLEOTIDE SEQUENCE</scope>
</reference>
<organism evidence="1">
    <name type="scientific">marine sediment metagenome</name>
    <dbReference type="NCBI Taxonomy" id="412755"/>
    <lineage>
        <taxon>unclassified sequences</taxon>
        <taxon>metagenomes</taxon>
        <taxon>ecological metagenomes</taxon>
    </lineage>
</organism>
<comment type="caution">
    <text evidence="1">The sequence shown here is derived from an EMBL/GenBank/DDBJ whole genome shotgun (WGS) entry which is preliminary data.</text>
</comment>
<name>A0A0F9G835_9ZZZZ</name>